<dbReference type="Proteomes" id="UP000322822">
    <property type="component" value="Chromosome 2"/>
</dbReference>
<dbReference type="Gene3D" id="3.30.70.1060">
    <property type="entry name" value="Dimeric alpha+beta barrel"/>
    <property type="match status" value="1"/>
</dbReference>
<evidence type="ECO:0000256" key="1">
    <source>
        <dbReference type="ARBA" id="ARBA00007689"/>
    </source>
</evidence>
<evidence type="ECO:0000259" key="2">
    <source>
        <dbReference type="Pfam" id="PF03795"/>
    </source>
</evidence>
<feature type="domain" description="YCII-related" evidence="2">
    <location>
        <begin position="35"/>
        <end position="101"/>
    </location>
</feature>
<dbReference type="AlphaFoldDB" id="A0A5P2HA94"/>
<evidence type="ECO:0000313" key="4">
    <source>
        <dbReference type="Proteomes" id="UP000322822"/>
    </source>
</evidence>
<dbReference type="SUPFAM" id="SSF54909">
    <property type="entry name" value="Dimeric alpha+beta barrel"/>
    <property type="match status" value="1"/>
</dbReference>
<organism evidence="3 4">
    <name type="scientific">Cupriavidus pauculus</name>
    <dbReference type="NCBI Taxonomy" id="82633"/>
    <lineage>
        <taxon>Bacteria</taxon>
        <taxon>Pseudomonadati</taxon>
        <taxon>Pseudomonadota</taxon>
        <taxon>Betaproteobacteria</taxon>
        <taxon>Burkholderiales</taxon>
        <taxon>Burkholderiaceae</taxon>
        <taxon>Cupriavidus</taxon>
    </lineage>
</organism>
<dbReference type="InterPro" id="IPR011008">
    <property type="entry name" value="Dimeric_a/b-barrel"/>
</dbReference>
<reference evidence="3 4" key="1">
    <citation type="submission" date="2019-09" db="EMBL/GenBank/DDBJ databases">
        <title>FDA dAtabase for Regulatory Grade micrObial Sequences (FDA-ARGOS): Supporting development and validation of Infectious Disease Dx tests.</title>
        <authorList>
            <person name="Sciortino C."/>
            <person name="Tallon L."/>
            <person name="Sadzewicz L."/>
            <person name="Vavikolanu K."/>
            <person name="Mehta A."/>
            <person name="Aluvathingal J."/>
            <person name="Nadendla S."/>
            <person name="Nandy P."/>
            <person name="Geyer C."/>
            <person name="Yan Y."/>
            <person name="Sichtig H."/>
        </authorList>
    </citation>
    <scope>NUCLEOTIDE SEQUENCE [LARGE SCALE GENOMIC DNA]</scope>
    <source>
        <strain evidence="3 4">FDAARGOS_664</strain>
    </source>
</reference>
<evidence type="ECO:0000313" key="3">
    <source>
        <dbReference type="EMBL" id="QET04189.1"/>
    </source>
</evidence>
<dbReference type="InterPro" id="IPR005545">
    <property type="entry name" value="YCII"/>
</dbReference>
<name>A0A5P2HA94_9BURK</name>
<dbReference type="Pfam" id="PF03795">
    <property type="entry name" value="YCII"/>
    <property type="match status" value="1"/>
</dbReference>
<dbReference type="RefSeq" id="WP_150374251.1">
    <property type="nucleotide sequence ID" value="NZ_CP044067.1"/>
</dbReference>
<protein>
    <submittedName>
        <fullName evidence="3">Cytosolic protein</fullName>
    </submittedName>
</protein>
<sequence length="108" mass="11909">MVDENGPHYFVAFQTPGPKWVPGVKYNEQPEFGVHVAYMIEMHDRGLTVLSGPFMKEAGGLSGVLDDGGMTIFKAKDLAEATRIANDDPTVKSGLLNVEVKMMWVPFH</sequence>
<accession>A0A5P2HA94</accession>
<gene>
    <name evidence="3" type="ORF">FOB72_18725</name>
</gene>
<dbReference type="OrthoDB" id="9131414at2"/>
<dbReference type="EMBL" id="CP044067">
    <property type="protein sequence ID" value="QET04189.1"/>
    <property type="molecule type" value="Genomic_DNA"/>
</dbReference>
<comment type="similarity">
    <text evidence="1">Belongs to the YciI family.</text>
</comment>
<proteinExistence type="inferred from homology"/>